<gene>
    <name evidence="1" type="ORF">FYJ85_15820</name>
</gene>
<dbReference type="EMBL" id="VUNS01000020">
    <property type="protein sequence ID" value="MST98509.1"/>
    <property type="molecule type" value="Genomic_DNA"/>
</dbReference>
<organism evidence="1 2">
    <name type="scientific">Victivallis lenta</name>
    <dbReference type="NCBI Taxonomy" id="2606640"/>
    <lineage>
        <taxon>Bacteria</taxon>
        <taxon>Pseudomonadati</taxon>
        <taxon>Lentisphaerota</taxon>
        <taxon>Lentisphaeria</taxon>
        <taxon>Victivallales</taxon>
        <taxon>Victivallaceae</taxon>
        <taxon>Victivallis</taxon>
    </lineage>
</organism>
<protein>
    <recommendedName>
        <fullName evidence="3">Lipoprotein</fullName>
    </recommendedName>
</protein>
<dbReference type="PROSITE" id="PS51257">
    <property type="entry name" value="PROKAR_LIPOPROTEIN"/>
    <property type="match status" value="1"/>
</dbReference>
<reference evidence="1 2" key="1">
    <citation type="submission" date="2019-08" db="EMBL/GenBank/DDBJ databases">
        <title>In-depth cultivation of the pig gut microbiome towards novel bacterial diversity and tailored functional studies.</title>
        <authorList>
            <person name="Wylensek D."/>
            <person name="Hitch T.C.A."/>
            <person name="Clavel T."/>
        </authorList>
    </citation>
    <scope>NUCLEOTIDE SEQUENCE [LARGE SCALE GENOMIC DNA]</scope>
    <source>
        <strain evidence="1 2">BBE-744-WT-12</strain>
    </source>
</reference>
<evidence type="ECO:0000313" key="2">
    <source>
        <dbReference type="Proteomes" id="UP000435649"/>
    </source>
</evidence>
<dbReference type="AlphaFoldDB" id="A0A844G895"/>
<accession>A0A844G895</accession>
<evidence type="ECO:0008006" key="3">
    <source>
        <dbReference type="Google" id="ProtNLM"/>
    </source>
</evidence>
<comment type="caution">
    <text evidence="1">The sequence shown here is derived from an EMBL/GenBank/DDBJ whole genome shotgun (WGS) entry which is preliminary data.</text>
</comment>
<dbReference type="RefSeq" id="WP_106054109.1">
    <property type="nucleotide sequence ID" value="NZ_VUNS01000020.1"/>
</dbReference>
<name>A0A844G895_9BACT</name>
<dbReference type="Proteomes" id="UP000435649">
    <property type="component" value="Unassembled WGS sequence"/>
</dbReference>
<keyword evidence="2" id="KW-1185">Reference proteome</keyword>
<sequence length="287" mass="32482">MGELRQKFVINACSIFLQCTLLGCTPVPSLELGKRVIAEQEQVITQLEMTGNVGGLVALAEEQVAAALDHKLSKLSQSERIKLLIDQAEWQRLMDRRNSESMGEGSIAPMLRYGREGKRLKNRFTELTVPEEVRQAFIAMRNAPVHFQEKSISLRHGELDFRIPEDKWRDGMLKTETIAQLNIPFCRKMVIGKDTFHIGIIEPTNYGVISSFGMGTESNLSIWKNGGNIANYLVGRKITIQGLSINDRMVKVSFLDKAGVFQQKEFNYQIPNSDSVLINHWTTERIN</sequence>
<evidence type="ECO:0000313" key="1">
    <source>
        <dbReference type="EMBL" id="MST98509.1"/>
    </source>
</evidence>
<proteinExistence type="predicted"/>